<evidence type="ECO:0000259" key="1">
    <source>
        <dbReference type="Pfam" id="PF00117"/>
    </source>
</evidence>
<protein>
    <submittedName>
        <fullName evidence="2">GMP synthase-Glutamine amidotransferase</fullName>
    </submittedName>
</protein>
<evidence type="ECO:0000313" key="2">
    <source>
        <dbReference type="EMBL" id="SEL05018.1"/>
    </source>
</evidence>
<keyword evidence="2" id="KW-0315">Glutamine amidotransferase</keyword>
<dbReference type="InterPro" id="IPR029062">
    <property type="entry name" value="Class_I_gatase-like"/>
</dbReference>
<dbReference type="RefSeq" id="WP_090604840.1">
    <property type="nucleotide sequence ID" value="NZ_FNZR01000003.1"/>
</dbReference>
<dbReference type="Proteomes" id="UP000198916">
    <property type="component" value="Unassembled WGS sequence"/>
</dbReference>
<keyword evidence="3" id="KW-1185">Reference proteome</keyword>
<evidence type="ECO:0000313" key="3">
    <source>
        <dbReference type="Proteomes" id="UP000198916"/>
    </source>
</evidence>
<dbReference type="GO" id="GO:0005829">
    <property type="term" value="C:cytosol"/>
    <property type="evidence" value="ECO:0007669"/>
    <property type="project" value="TreeGrafter"/>
</dbReference>
<dbReference type="Pfam" id="PF00117">
    <property type="entry name" value="GATase"/>
    <property type="match status" value="1"/>
</dbReference>
<gene>
    <name evidence="2" type="ORF">SAMN05421740_103332</name>
</gene>
<organism evidence="2 3">
    <name type="scientific">Parapedobacter koreensis</name>
    <dbReference type="NCBI Taxonomy" id="332977"/>
    <lineage>
        <taxon>Bacteria</taxon>
        <taxon>Pseudomonadati</taxon>
        <taxon>Bacteroidota</taxon>
        <taxon>Sphingobacteriia</taxon>
        <taxon>Sphingobacteriales</taxon>
        <taxon>Sphingobacteriaceae</taxon>
        <taxon>Parapedobacter</taxon>
    </lineage>
</organism>
<dbReference type="EMBL" id="FNZR01000003">
    <property type="protein sequence ID" value="SEL05018.1"/>
    <property type="molecule type" value="Genomic_DNA"/>
</dbReference>
<dbReference type="STRING" id="332977.SAMN05421740_103332"/>
<reference evidence="3" key="1">
    <citation type="submission" date="2016-10" db="EMBL/GenBank/DDBJ databases">
        <authorList>
            <person name="Varghese N."/>
            <person name="Submissions S."/>
        </authorList>
    </citation>
    <scope>NUCLEOTIDE SEQUENCE [LARGE SCALE GENOMIC DNA]</scope>
    <source>
        <strain evidence="3">Jip14</strain>
    </source>
</reference>
<accession>A0A1H7M208</accession>
<dbReference type="PROSITE" id="PS51273">
    <property type="entry name" value="GATASE_TYPE_1"/>
    <property type="match status" value="1"/>
</dbReference>
<proteinExistence type="predicted"/>
<dbReference type="FunFam" id="3.40.50.880:FF:000033">
    <property type="entry name" value="Glutamine amidotransferase class-I"/>
    <property type="match status" value="1"/>
</dbReference>
<dbReference type="InterPro" id="IPR044992">
    <property type="entry name" value="ChyE-like"/>
</dbReference>
<sequence>MNIHYFQHVPFEGPGYIQVWAAENGHSLTATRFFDSQYMLPELPSFDVLVVLGGPMSVFDEERYGWLVDEKRFIRKAIDEGKKILGVCLGAQLLATVLEAAVKPAPNKEIGWFPVSPTEEAKKLPWFYELFADHPMVFHWHGDKFEIPYRAINLASSDANKNQAFAVDDQLLGLQFHVETTPANVRDLVANAKAEIVPGNFIQDETELVSGIRHIADNRLCGQLLMHFFS</sequence>
<dbReference type="GO" id="GO:0016740">
    <property type="term" value="F:transferase activity"/>
    <property type="evidence" value="ECO:0007669"/>
    <property type="project" value="UniProtKB-KW"/>
</dbReference>
<dbReference type="PANTHER" id="PTHR42695">
    <property type="entry name" value="GLUTAMINE AMIDOTRANSFERASE YLR126C-RELATED"/>
    <property type="match status" value="1"/>
</dbReference>
<dbReference type="InterPro" id="IPR017926">
    <property type="entry name" value="GATASE"/>
</dbReference>
<dbReference type="CDD" id="cd01741">
    <property type="entry name" value="GATase1_1"/>
    <property type="match status" value="1"/>
</dbReference>
<dbReference type="AlphaFoldDB" id="A0A1H7M208"/>
<name>A0A1H7M208_9SPHI</name>
<keyword evidence="2" id="KW-0808">Transferase</keyword>
<feature type="domain" description="Glutamine amidotransferase" evidence="1">
    <location>
        <begin position="43"/>
        <end position="183"/>
    </location>
</feature>
<dbReference type="PANTHER" id="PTHR42695:SF5">
    <property type="entry name" value="GLUTAMINE AMIDOTRANSFERASE YLR126C-RELATED"/>
    <property type="match status" value="1"/>
</dbReference>
<dbReference type="OrthoDB" id="9807137at2"/>
<dbReference type="SUPFAM" id="SSF52317">
    <property type="entry name" value="Class I glutamine amidotransferase-like"/>
    <property type="match status" value="1"/>
</dbReference>
<dbReference type="Gene3D" id="3.40.50.880">
    <property type="match status" value="1"/>
</dbReference>